<feature type="region of interest" description="Disordered" evidence="1">
    <location>
        <begin position="71"/>
        <end position="92"/>
    </location>
</feature>
<feature type="region of interest" description="Disordered" evidence="1">
    <location>
        <begin position="330"/>
        <end position="401"/>
    </location>
</feature>
<comment type="caution">
    <text evidence="2">The sequence shown here is derived from an EMBL/GenBank/DDBJ whole genome shotgun (WGS) entry which is preliminary data.</text>
</comment>
<dbReference type="EMBL" id="JAWDJX010000062">
    <property type="protein sequence ID" value="KAK3047402.1"/>
    <property type="molecule type" value="Genomic_DNA"/>
</dbReference>
<feature type="compositionally biased region" description="Polar residues" evidence="1">
    <location>
        <begin position="330"/>
        <end position="340"/>
    </location>
</feature>
<protein>
    <submittedName>
        <fullName evidence="2">Uncharacterized protein</fullName>
    </submittedName>
</protein>
<evidence type="ECO:0000313" key="2">
    <source>
        <dbReference type="EMBL" id="KAK3047402.1"/>
    </source>
</evidence>
<evidence type="ECO:0000313" key="3">
    <source>
        <dbReference type="Proteomes" id="UP001271007"/>
    </source>
</evidence>
<feature type="compositionally biased region" description="Polar residues" evidence="1">
    <location>
        <begin position="222"/>
        <end position="235"/>
    </location>
</feature>
<gene>
    <name evidence="2" type="ORF">LTR09_011148</name>
</gene>
<feature type="compositionally biased region" description="Basic residues" evidence="1">
    <location>
        <begin position="478"/>
        <end position="488"/>
    </location>
</feature>
<feature type="compositionally biased region" description="Basic residues" evidence="1">
    <location>
        <begin position="77"/>
        <end position="92"/>
    </location>
</feature>
<organism evidence="2 3">
    <name type="scientific">Extremus antarcticus</name>
    <dbReference type="NCBI Taxonomy" id="702011"/>
    <lineage>
        <taxon>Eukaryota</taxon>
        <taxon>Fungi</taxon>
        <taxon>Dikarya</taxon>
        <taxon>Ascomycota</taxon>
        <taxon>Pezizomycotina</taxon>
        <taxon>Dothideomycetes</taxon>
        <taxon>Dothideomycetidae</taxon>
        <taxon>Mycosphaerellales</taxon>
        <taxon>Extremaceae</taxon>
        <taxon>Extremus</taxon>
    </lineage>
</organism>
<feature type="compositionally biased region" description="Low complexity" evidence="1">
    <location>
        <begin position="489"/>
        <end position="499"/>
    </location>
</feature>
<name>A0AAJ0D6Q4_9PEZI</name>
<reference evidence="2" key="1">
    <citation type="submission" date="2023-04" db="EMBL/GenBank/DDBJ databases">
        <title>Black Yeasts Isolated from many extreme environments.</title>
        <authorList>
            <person name="Coleine C."/>
            <person name="Stajich J.E."/>
            <person name="Selbmann L."/>
        </authorList>
    </citation>
    <scope>NUCLEOTIDE SEQUENCE</scope>
    <source>
        <strain evidence="2">CCFEE 5312</strain>
    </source>
</reference>
<dbReference type="AlphaFoldDB" id="A0AAJ0D6Q4"/>
<proteinExistence type="predicted"/>
<feature type="region of interest" description="Disordered" evidence="1">
    <location>
        <begin position="203"/>
        <end position="257"/>
    </location>
</feature>
<feature type="region of interest" description="Disordered" evidence="1">
    <location>
        <begin position="295"/>
        <end position="318"/>
    </location>
</feature>
<evidence type="ECO:0000256" key="1">
    <source>
        <dbReference type="SAM" id="MobiDB-lite"/>
    </source>
</evidence>
<feature type="region of interest" description="Disordered" evidence="1">
    <location>
        <begin position="474"/>
        <end position="582"/>
    </location>
</feature>
<keyword evidence="3" id="KW-1185">Reference proteome</keyword>
<accession>A0AAJ0D6Q4</accession>
<feature type="compositionally biased region" description="Polar residues" evidence="1">
    <location>
        <begin position="299"/>
        <end position="318"/>
    </location>
</feature>
<feature type="region of interest" description="Disordered" evidence="1">
    <location>
        <begin position="143"/>
        <end position="188"/>
    </location>
</feature>
<sequence>MSAARSPDTASAIYPERAIRPLPKSRLKAKLSPEQASHIAYPPEPPPISPTLMLAGQEGANGVGSSARMTNGDGVHGRHQPHHPRTQHGHAHNHCTCGEDIDSGDEEVEFDHPDYRYAPPAVNGTGAGQDPVLDSVQRRLMDTVRPAKPPPPASAASSADGYESFENMSNKKKRKIPLSGTPSMHQSQLSAEMANMGISGPAKMSMADAARSQGAVPRGQHHPSSPASSAVNSGTGISGAGRGRYGRQVRRPLQSASMNLINPRVPLRRHSADAGIENTGGIISQAIKTAAEQGPLTPQKGQENGSLLQEAASSVPSGARTQFTFTMESESGNKMVDQQSAAAAAAAMATPTPQSRTVNGQPPAPGPGGKAMPGTAPRQPPPPRDPLSPSAPPKTRPVRRRSLTKQLALAAKEREVNQRYNNYHHRPTKDTMWICEFCEYESIFGQPPLALIRQYEAKDRKEQKKQAEKRRLLEKAKAKGRRGKKGSKKNNAANAAPAAVHGGQGQGYDPAMPPPLGPGEEDEYYDDEEYEGDEYDAIGGGGGHGRRGDTGQEEIEYDDDAYYRANPGAHPGGGGGLPPLKDDAARFAAYRNGAAAPAGGGGGGGRRAT</sequence>
<feature type="region of interest" description="Disordered" evidence="1">
    <location>
        <begin position="1"/>
        <end position="49"/>
    </location>
</feature>
<feature type="compositionally biased region" description="Acidic residues" evidence="1">
    <location>
        <begin position="519"/>
        <end position="536"/>
    </location>
</feature>
<feature type="compositionally biased region" description="Acidic residues" evidence="1">
    <location>
        <begin position="551"/>
        <end position="560"/>
    </location>
</feature>
<dbReference type="Proteomes" id="UP001271007">
    <property type="component" value="Unassembled WGS sequence"/>
</dbReference>
<feature type="compositionally biased region" description="Pro residues" evidence="1">
    <location>
        <begin position="378"/>
        <end position="395"/>
    </location>
</feature>